<evidence type="ECO:0000256" key="8">
    <source>
        <dbReference type="ARBA" id="ARBA00022989"/>
    </source>
</evidence>
<organism evidence="12 13">
    <name type="scientific">Cardiosporidium cionae</name>
    <dbReference type="NCBI Taxonomy" id="476202"/>
    <lineage>
        <taxon>Eukaryota</taxon>
        <taxon>Sar</taxon>
        <taxon>Alveolata</taxon>
        <taxon>Apicomplexa</taxon>
        <taxon>Aconoidasida</taxon>
        <taxon>Nephromycida</taxon>
        <taxon>Cardiosporidium</taxon>
    </lineage>
</organism>
<evidence type="ECO:0000256" key="10">
    <source>
        <dbReference type="ARBA" id="ARBA00023170"/>
    </source>
</evidence>
<keyword evidence="5" id="KW-0256">Endoplasmic reticulum</keyword>
<dbReference type="InterPro" id="IPR000133">
    <property type="entry name" value="ER_ret_rcpt"/>
</dbReference>
<keyword evidence="8 11" id="KW-1133">Transmembrane helix</keyword>
<name>A0ABQ7J4F4_9APIC</name>
<evidence type="ECO:0000256" key="9">
    <source>
        <dbReference type="ARBA" id="ARBA00023136"/>
    </source>
</evidence>
<feature type="transmembrane region" description="Helical" evidence="11">
    <location>
        <begin position="150"/>
        <end position="171"/>
    </location>
</feature>
<evidence type="ECO:0000256" key="5">
    <source>
        <dbReference type="ARBA" id="ARBA00022824"/>
    </source>
</evidence>
<evidence type="ECO:0000256" key="6">
    <source>
        <dbReference type="ARBA" id="ARBA00022892"/>
    </source>
</evidence>
<dbReference type="Proteomes" id="UP000823046">
    <property type="component" value="Unassembled WGS sequence"/>
</dbReference>
<proteinExistence type="inferred from homology"/>
<evidence type="ECO:0000313" key="12">
    <source>
        <dbReference type="EMBL" id="KAF8817958.1"/>
    </source>
</evidence>
<feature type="transmembrane region" description="Helical" evidence="11">
    <location>
        <begin position="183"/>
        <end position="205"/>
    </location>
</feature>
<evidence type="ECO:0000256" key="11">
    <source>
        <dbReference type="SAM" id="Phobius"/>
    </source>
</evidence>
<evidence type="ECO:0000256" key="4">
    <source>
        <dbReference type="ARBA" id="ARBA00022692"/>
    </source>
</evidence>
<keyword evidence="6" id="KW-0931">ER-Golgi transport</keyword>
<keyword evidence="3" id="KW-0813">Transport</keyword>
<dbReference type="Pfam" id="PF00810">
    <property type="entry name" value="ER_lumen_recept"/>
    <property type="match status" value="1"/>
</dbReference>
<dbReference type="PRINTS" id="PR00660">
    <property type="entry name" value="ERLUMENR"/>
</dbReference>
<reference evidence="12 13" key="1">
    <citation type="journal article" date="2020" name="bioRxiv">
        <title>Metabolic contributions of an alphaproteobacterial endosymbiont in the apicomplexan Cardiosporidium cionae.</title>
        <authorList>
            <person name="Hunter E.S."/>
            <person name="Paight C.J."/>
            <person name="Lane C.E."/>
        </authorList>
    </citation>
    <scope>NUCLEOTIDE SEQUENCE [LARGE SCALE GENOMIC DNA]</scope>
    <source>
        <strain evidence="12">ESH_2018</strain>
    </source>
</reference>
<keyword evidence="7" id="KW-0653">Protein transport</keyword>
<keyword evidence="9 11" id="KW-0472">Membrane</keyword>
<feature type="transmembrane region" description="Helical" evidence="11">
    <location>
        <begin position="122"/>
        <end position="144"/>
    </location>
</feature>
<feature type="transmembrane region" description="Helical" evidence="11">
    <location>
        <begin position="211"/>
        <end position="234"/>
    </location>
</feature>
<keyword evidence="10 12" id="KW-0675">Receptor</keyword>
<evidence type="ECO:0000256" key="3">
    <source>
        <dbReference type="ARBA" id="ARBA00022448"/>
    </source>
</evidence>
<evidence type="ECO:0000256" key="2">
    <source>
        <dbReference type="ARBA" id="ARBA00010120"/>
    </source>
</evidence>
<dbReference type="EMBL" id="JADAQX010001175">
    <property type="protein sequence ID" value="KAF8817958.1"/>
    <property type="molecule type" value="Genomic_DNA"/>
</dbReference>
<keyword evidence="13" id="KW-1185">Reference proteome</keyword>
<comment type="similarity">
    <text evidence="2">Belongs to the ERD2 family.</text>
</comment>
<feature type="transmembrane region" description="Helical" evidence="11">
    <location>
        <begin position="7"/>
        <end position="26"/>
    </location>
</feature>
<keyword evidence="4 11" id="KW-0812">Transmembrane</keyword>
<evidence type="ECO:0000313" key="13">
    <source>
        <dbReference type="Proteomes" id="UP000823046"/>
    </source>
</evidence>
<dbReference type="PANTHER" id="PTHR10585">
    <property type="entry name" value="ER LUMEN PROTEIN RETAINING RECEPTOR"/>
    <property type="match status" value="1"/>
</dbReference>
<comment type="subcellular location">
    <subcellularLocation>
        <location evidence="1">Endoplasmic reticulum membrane</location>
        <topology evidence="1">Multi-pass membrane protein</topology>
    </subcellularLocation>
</comment>
<feature type="transmembrane region" description="Helical" evidence="11">
    <location>
        <begin position="88"/>
        <end position="110"/>
    </location>
</feature>
<accession>A0ABQ7J4F4</accession>
<sequence length="328" mass="38399">MEKSSAWRWSALLVILFVFVIFSILFPLATVWLSVAEYLHLCSYVFLAELLYKNKGWKGISYKSQYLVILMVITRYFDILIFPKISIFAWLLKASFIVVALGVSVLLYMLRDTYEKEKDTANFLVFTLLALVLGLINFLVVSTWKGVGDFIWVFSHYLQTFALIPQFIFSFRDGDNQDNTLNIYIFLLGGYRLLYFLHWISYFIAQNTFYFAGPLSLLIYIPFLLDFMLFKYLGHSPLSERTLRLDEKLSNFKIPLLSNRDYELPRSVFVDVPYENDQEGYSIELGGKLDNSESPHKGVPLDGKEFHFDNAEYQLDEEEDPHFSTRRF</sequence>
<protein>
    <submittedName>
        <fullName evidence="12">KDEL endoplasmic reticulum proteinretention receptor 2 (KDELR2)</fullName>
    </submittedName>
</protein>
<evidence type="ECO:0000256" key="1">
    <source>
        <dbReference type="ARBA" id="ARBA00004477"/>
    </source>
</evidence>
<comment type="caution">
    <text evidence="12">The sequence shown here is derived from an EMBL/GenBank/DDBJ whole genome shotgun (WGS) entry which is preliminary data.</text>
</comment>
<evidence type="ECO:0000256" key="7">
    <source>
        <dbReference type="ARBA" id="ARBA00022927"/>
    </source>
</evidence>
<gene>
    <name evidence="12" type="ORF">IE077_000360</name>
</gene>